<dbReference type="InterPro" id="IPR005119">
    <property type="entry name" value="LysR_subst-bd"/>
</dbReference>
<dbReference type="Proteomes" id="UP000435323">
    <property type="component" value="Unassembled WGS sequence"/>
</dbReference>
<dbReference type="Gene3D" id="1.10.10.10">
    <property type="entry name" value="Winged helix-like DNA-binding domain superfamily/Winged helix DNA-binding domain"/>
    <property type="match status" value="1"/>
</dbReference>
<dbReference type="SUPFAM" id="SSF46785">
    <property type="entry name" value="Winged helix' DNA-binding domain"/>
    <property type="match status" value="1"/>
</dbReference>
<comment type="similarity">
    <text evidence="1">Belongs to the LysR transcriptional regulatory family.</text>
</comment>
<feature type="domain" description="HTH lysR-type" evidence="5">
    <location>
        <begin position="4"/>
        <end position="61"/>
    </location>
</feature>
<dbReference type="SUPFAM" id="SSF53850">
    <property type="entry name" value="Periplasmic binding protein-like II"/>
    <property type="match status" value="1"/>
</dbReference>
<evidence type="ECO:0000256" key="3">
    <source>
        <dbReference type="ARBA" id="ARBA00023125"/>
    </source>
</evidence>
<dbReference type="AlphaFoldDB" id="A0A6N3Z2S4"/>
<dbReference type="InterPro" id="IPR050389">
    <property type="entry name" value="LysR-type_TF"/>
</dbReference>
<reference evidence="6 7" key="1">
    <citation type="submission" date="2019-11" db="EMBL/GenBank/DDBJ databases">
        <title>Using colonization assays and comparative genomics to discover symbiosis behaviors and factors in Vibrio fischeri.</title>
        <authorList>
            <person name="Bongrand C."/>
            <person name="Moriano-Gutierrez S."/>
            <person name="Arevalo P."/>
            <person name="Mcfall-Ngai M."/>
            <person name="Visick K."/>
            <person name="Polz M.F."/>
            <person name="Ruby E.G."/>
        </authorList>
    </citation>
    <scope>NUCLEOTIDE SEQUENCE [LARGE SCALE GENOMIC DNA]</scope>
    <source>
        <strain evidence="7">emors.3.2</strain>
    </source>
</reference>
<name>A0A6N3Z2S4_ALIFS</name>
<dbReference type="Pfam" id="PF03466">
    <property type="entry name" value="LysR_substrate"/>
    <property type="match status" value="1"/>
</dbReference>
<gene>
    <name evidence="6" type="ORF">GNP77_05235</name>
</gene>
<dbReference type="EMBL" id="WOBO01000005">
    <property type="protein sequence ID" value="MUK44780.1"/>
    <property type="molecule type" value="Genomic_DNA"/>
</dbReference>
<dbReference type="Gene3D" id="3.40.190.10">
    <property type="entry name" value="Periplasmic binding protein-like II"/>
    <property type="match status" value="2"/>
</dbReference>
<dbReference type="PROSITE" id="PS50931">
    <property type="entry name" value="HTH_LYSR"/>
    <property type="match status" value="1"/>
</dbReference>
<dbReference type="PANTHER" id="PTHR30118">
    <property type="entry name" value="HTH-TYPE TRANSCRIPTIONAL REGULATOR LEUO-RELATED"/>
    <property type="match status" value="1"/>
</dbReference>
<evidence type="ECO:0000313" key="7">
    <source>
        <dbReference type="Proteomes" id="UP000435323"/>
    </source>
</evidence>
<dbReference type="InterPro" id="IPR036390">
    <property type="entry name" value="WH_DNA-bd_sf"/>
</dbReference>
<keyword evidence="4" id="KW-0804">Transcription</keyword>
<dbReference type="Pfam" id="PF00126">
    <property type="entry name" value="HTH_1"/>
    <property type="match status" value="1"/>
</dbReference>
<evidence type="ECO:0000313" key="6">
    <source>
        <dbReference type="EMBL" id="MUK44780.1"/>
    </source>
</evidence>
<dbReference type="RefSeq" id="WP_063648058.1">
    <property type="nucleotide sequence ID" value="NZ_JADOAU010000001.1"/>
</dbReference>
<proteinExistence type="inferred from homology"/>
<organism evidence="6 7">
    <name type="scientific">Aliivibrio fischeri</name>
    <name type="common">Vibrio fischeri</name>
    <dbReference type="NCBI Taxonomy" id="668"/>
    <lineage>
        <taxon>Bacteria</taxon>
        <taxon>Pseudomonadati</taxon>
        <taxon>Pseudomonadota</taxon>
        <taxon>Gammaproteobacteria</taxon>
        <taxon>Vibrionales</taxon>
        <taxon>Vibrionaceae</taxon>
        <taxon>Aliivibrio</taxon>
    </lineage>
</organism>
<dbReference type="PRINTS" id="PR00039">
    <property type="entry name" value="HTHLYSR"/>
</dbReference>
<dbReference type="GO" id="GO:0003677">
    <property type="term" value="F:DNA binding"/>
    <property type="evidence" value="ECO:0007669"/>
    <property type="project" value="UniProtKB-KW"/>
</dbReference>
<evidence type="ECO:0000256" key="1">
    <source>
        <dbReference type="ARBA" id="ARBA00009437"/>
    </source>
</evidence>
<comment type="caution">
    <text evidence="6">The sequence shown here is derived from an EMBL/GenBank/DDBJ whole genome shotgun (WGS) entry which is preliminary data.</text>
</comment>
<sequence length="304" mass="34765">MKNFDLNLLRTLNVLLETRSTTIAATRLHTSQPAISRSLRKLRDIFQDDLLIRKNGRFQLTVKAEELTQTLPMIFNGIDELMWNAEPFEPLNASNDLTIAMNSSIAQWFAPILIQHLSQTAPNISLTIVDWTESSPDDIADGAVQYGINYFPMDLPKHLIQRKGGTDSFVLACQKEHQHIGKVMKAIDFEQYPIAIHVIQNWNDKKDHLSRILTPMDIKPSIKLRSSHLNIILQAIVQSDMLLPCSKYLAQSLDERFSYIEFDQSLTTPEGNFGFVYAVKWRNDPFLQWLNASISNLVNTKLIQ</sequence>
<accession>A0A6N3Z2S4</accession>
<dbReference type="GO" id="GO:0003700">
    <property type="term" value="F:DNA-binding transcription factor activity"/>
    <property type="evidence" value="ECO:0007669"/>
    <property type="project" value="InterPro"/>
</dbReference>
<evidence type="ECO:0000259" key="5">
    <source>
        <dbReference type="PROSITE" id="PS50931"/>
    </source>
</evidence>
<dbReference type="InterPro" id="IPR036388">
    <property type="entry name" value="WH-like_DNA-bd_sf"/>
</dbReference>
<dbReference type="InterPro" id="IPR000847">
    <property type="entry name" value="LysR_HTH_N"/>
</dbReference>
<protein>
    <submittedName>
        <fullName evidence="6">LysR family transcriptional regulator</fullName>
    </submittedName>
</protein>
<keyword evidence="2" id="KW-0805">Transcription regulation</keyword>
<evidence type="ECO:0000256" key="2">
    <source>
        <dbReference type="ARBA" id="ARBA00023015"/>
    </source>
</evidence>
<keyword evidence="3" id="KW-0238">DNA-binding</keyword>
<evidence type="ECO:0000256" key="4">
    <source>
        <dbReference type="ARBA" id="ARBA00023163"/>
    </source>
</evidence>
<dbReference type="PANTHER" id="PTHR30118:SF15">
    <property type="entry name" value="TRANSCRIPTIONAL REGULATORY PROTEIN"/>
    <property type="match status" value="1"/>
</dbReference>